<evidence type="ECO:0000313" key="1">
    <source>
        <dbReference type="EMBL" id="MDU9693904.1"/>
    </source>
</evidence>
<reference evidence="1" key="2">
    <citation type="submission" date="2022-12" db="EMBL/GenBank/DDBJ databases">
        <authorList>
            <person name="Dechsakulwatana C."/>
            <person name="Rungsihiranrut A."/>
            <person name="Muangchinda C."/>
            <person name="Ningthoujam R."/>
            <person name="Klankeo P."/>
            <person name="Pinyakong O."/>
        </authorList>
    </citation>
    <scope>NUCLEOTIDE SEQUENCE</scope>
    <source>
        <strain evidence="1">TL01-2</strain>
    </source>
</reference>
<proteinExistence type="predicted"/>
<evidence type="ECO:0000313" key="2">
    <source>
        <dbReference type="Proteomes" id="UP001269400"/>
    </source>
</evidence>
<sequence>MKTDIKTKVWASNLALAGVVVPEGYIFNEFNVFQKVNKEVYVYVTPELGKRWKVQAYLRGNVTMCSLEARINYLTHNDGNLTTQELDERYINNISRMFELGEIWLDKYGLNSAAMKNDMYAPGLNWQGDDITIKAFYEK</sequence>
<reference evidence="1" key="1">
    <citation type="journal article" date="2022" name="J Environ Chem Eng">
        <title>Biodegradation of petroleum oil using a constructed nonpathogenic and heavy metal-tolerant bacterial consortium isolated from marine sponges.</title>
        <authorList>
            <person name="Dechsakulwatana C."/>
            <person name="Rungsihiranrut A."/>
            <person name="Muangchinda C."/>
            <person name="Ningthoujam R."/>
            <person name="Klankeo P."/>
            <person name="Pinyakong O."/>
        </authorList>
    </citation>
    <scope>NUCLEOTIDE SEQUENCE</scope>
    <source>
        <strain evidence="1">TL01-2</strain>
    </source>
</reference>
<name>A0AAX6NEI4_PRIAR</name>
<dbReference type="Proteomes" id="UP001269400">
    <property type="component" value="Unassembled WGS sequence"/>
</dbReference>
<dbReference type="AlphaFoldDB" id="A0AAX6NEI4"/>
<dbReference type="RefSeq" id="WP_316911121.1">
    <property type="nucleotide sequence ID" value="NZ_JAPTGD010000002.1"/>
</dbReference>
<gene>
    <name evidence="1" type="ORF">O0Q50_22240</name>
</gene>
<accession>A0AAX6NEI4</accession>
<organism evidence="1 2">
    <name type="scientific">Priestia aryabhattai</name>
    <name type="common">Bacillus aryabhattai</name>
    <dbReference type="NCBI Taxonomy" id="412384"/>
    <lineage>
        <taxon>Bacteria</taxon>
        <taxon>Bacillati</taxon>
        <taxon>Bacillota</taxon>
        <taxon>Bacilli</taxon>
        <taxon>Bacillales</taxon>
        <taxon>Bacillaceae</taxon>
        <taxon>Priestia</taxon>
    </lineage>
</organism>
<protein>
    <submittedName>
        <fullName evidence="1">Uncharacterized protein</fullName>
    </submittedName>
</protein>
<comment type="caution">
    <text evidence="1">The sequence shown here is derived from an EMBL/GenBank/DDBJ whole genome shotgun (WGS) entry which is preliminary data.</text>
</comment>
<dbReference type="EMBL" id="JAPTGD010000002">
    <property type="protein sequence ID" value="MDU9693904.1"/>
    <property type="molecule type" value="Genomic_DNA"/>
</dbReference>